<keyword evidence="3" id="KW-0804">Transcription</keyword>
<dbReference type="PANTHER" id="PTHR42756:SF1">
    <property type="entry name" value="TRANSCRIPTIONAL REPRESSOR OF EMRAB OPERON"/>
    <property type="match status" value="1"/>
</dbReference>
<keyword evidence="2" id="KW-0238">DNA-binding</keyword>
<dbReference type="InterPro" id="IPR001077">
    <property type="entry name" value="COMT_C"/>
</dbReference>
<comment type="caution">
    <text evidence="5">The sequence shown here is derived from an EMBL/GenBank/DDBJ whole genome shotgun (WGS) entry which is preliminary data.</text>
</comment>
<feature type="domain" description="HTH marR-type" evidence="4">
    <location>
        <begin position="334"/>
        <end position="473"/>
    </location>
</feature>
<dbReference type="InterPro" id="IPR036388">
    <property type="entry name" value="WH-like_DNA-bd_sf"/>
</dbReference>
<dbReference type="PROSITE" id="PS50995">
    <property type="entry name" value="HTH_MARR_2"/>
    <property type="match status" value="1"/>
</dbReference>
<evidence type="ECO:0000259" key="4">
    <source>
        <dbReference type="PROSITE" id="PS50995"/>
    </source>
</evidence>
<keyword evidence="1" id="KW-0805">Transcription regulation</keyword>
<organism evidence="5">
    <name type="scientific">bioreactor metagenome</name>
    <dbReference type="NCBI Taxonomy" id="1076179"/>
    <lineage>
        <taxon>unclassified sequences</taxon>
        <taxon>metagenomes</taxon>
        <taxon>ecological metagenomes</taxon>
    </lineage>
</organism>
<dbReference type="InterPro" id="IPR000835">
    <property type="entry name" value="HTH_MarR-typ"/>
</dbReference>
<accession>A0A644Y3S1</accession>
<gene>
    <name evidence="5" type="ORF">SDC9_69680</name>
</gene>
<dbReference type="InterPro" id="IPR036390">
    <property type="entry name" value="WH_DNA-bd_sf"/>
</dbReference>
<evidence type="ECO:0000256" key="1">
    <source>
        <dbReference type="ARBA" id="ARBA00023015"/>
    </source>
</evidence>
<reference evidence="5" key="1">
    <citation type="submission" date="2019-08" db="EMBL/GenBank/DDBJ databases">
        <authorList>
            <person name="Kucharzyk K."/>
            <person name="Murdoch R.W."/>
            <person name="Higgins S."/>
            <person name="Loffler F."/>
        </authorList>
    </citation>
    <scope>NUCLEOTIDE SEQUENCE</scope>
</reference>
<dbReference type="GO" id="GO:0003700">
    <property type="term" value="F:DNA-binding transcription factor activity"/>
    <property type="evidence" value="ECO:0007669"/>
    <property type="project" value="InterPro"/>
</dbReference>
<dbReference type="Pfam" id="PF08100">
    <property type="entry name" value="Dimerisation"/>
    <property type="match status" value="1"/>
</dbReference>
<dbReference type="Gene3D" id="1.10.10.10">
    <property type="entry name" value="Winged helix-like DNA-binding domain superfamily/Winged helix DNA-binding domain"/>
    <property type="match status" value="2"/>
</dbReference>
<dbReference type="Pfam" id="PF00891">
    <property type="entry name" value="Methyltransf_2"/>
    <property type="match status" value="1"/>
</dbReference>
<dbReference type="InterPro" id="IPR029063">
    <property type="entry name" value="SAM-dependent_MTases_sf"/>
</dbReference>
<dbReference type="Pfam" id="PF12802">
    <property type="entry name" value="MarR_2"/>
    <property type="match status" value="1"/>
</dbReference>
<evidence type="ECO:0000256" key="2">
    <source>
        <dbReference type="ARBA" id="ARBA00023125"/>
    </source>
</evidence>
<dbReference type="GO" id="GO:0003677">
    <property type="term" value="F:DNA binding"/>
    <property type="evidence" value="ECO:0007669"/>
    <property type="project" value="UniProtKB-KW"/>
</dbReference>
<proteinExistence type="predicted"/>
<dbReference type="SUPFAM" id="SSF46785">
    <property type="entry name" value="Winged helix' DNA-binding domain"/>
    <property type="match status" value="2"/>
</dbReference>
<dbReference type="InterPro" id="IPR012967">
    <property type="entry name" value="COMT_dimerisation"/>
</dbReference>
<protein>
    <recommendedName>
        <fullName evidence="4">HTH marR-type domain-containing protein</fullName>
    </recommendedName>
</protein>
<dbReference type="EMBL" id="VSSQ01003979">
    <property type="protein sequence ID" value="MPM23215.1"/>
    <property type="molecule type" value="Genomic_DNA"/>
</dbReference>
<dbReference type="Gene3D" id="3.40.50.150">
    <property type="entry name" value="Vaccinia Virus protein VP39"/>
    <property type="match status" value="1"/>
</dbReference>
<dbReference type="AlphaFoldDB" id="A0A644Y3S1"/>
<evidence type="ECO:0000313" key="5">
    <source>
        <dbReference type="EMBL" id="MPM23215.1"/>
    </source>
</evidence>
<dbReference type="SUPFAM" id="SSF53335">
    <property type="entry name" value="S-adenosyl-L-methionine-dependent methyltransferases"/>
    <property type="match status" value="1"/>
</dbReference>
<dbReference type="SMART" id="SM00347">
    <property type="entry name" value="HTH_MARR"/>
    <property type="match status" value="1"/>
</dbReference>
<dbReference type="GO" id="GO:0046983">
    <property type="term" value="F:protein dimerization activity"/>
    <property type="evidence" value="ECO:0007669"/>
    <property type="project" value="InterPro"/>
</dbReference>
<evidence type="ECO:0000256" key="3">
    <source>
        <dbReference type="ARBA" id="ARBA00023163"/>
    </source>
</evidence>
<dbReference type="GO" id="GO:0008171">
    <property type="term" value="F:O-methyltransferase activity"/>
    <property type="evidence" value="ECO:0007669"/>
    <property type="project" value="InterPro"/>
</dbReference>
<dbReference type="PANTHER" id="PTHR42756">
    <property type="entry name" value="TRANSCRIPTIONAL REGULATOR, MARR"/>
    <property type="match status" value="1"/>
</dbReference>
<name>A0A644Y3S1_9ZZZZ</name>
<sequence length="479" mass="52578">MPYHTKNSPGRYYETMRGYQEAQLLFEAIRLNVFSHLDTPQTAQAVAKALDCDPCQVRLLLLALTSCGWLGKLGEYYMNTSETKDFLSRNSDVFLGDALLFRENMTSLAQLEQKVKSPKALPKPAYDFSEMARVSIPELYTGRVQAFLKQMEALYPDPLRPLRLLDLGGGTGLLGIEFTKRFPNSRAVIFEAPAVAEVTKEIVREHEREGQVGVVAGDFNTDSLGGPYDVIAASGILNFVRGDLSDFIGKLSASLAEDGKLLIVGQFSDGEDSVPPNMVGWLSGFLDGLPLPPGGGELSAAVKNAGLTPMEATGADRYEGRLYKKGDAEAAVSSGDVIRSFIELNERIANSRTNVLNFGSGDMTFYRGEIHMLKMIGDFPGIHSAELARKFGITRPVVHKTLQKLAERDLIRREDDAGDKKRALLYLTDKGQTAYRAHERYHDENDRALFAVLAETPGDKLAAINGFLNHAIGLIANHA</sequence>